<evidence type="ECO:0000313" key="1">
    <source>
        <dbReference type="EMBL" id="AKV03882.1"/>
    </source>
</evidence>
<dbReference type="KEGG" id="llu:AKJ09_10545"/>
<dbReference type="STRING" id="1391654.AKJ09_10545"/>
<sequence>MDRMRAAGVFGSVFESVFEKLVGDRLRTRARFRDGGLRGLRPAEL</sequence>
<dbReference type="AlphaFoldDB" id="A0A0K1QDZ7"/>
<gene>
    <name evidence="1" type="ORF">AKJ09_10545</name>
</gene>
<protein>
    <submittedName>
        <fullName evidence="1">Uncharacterized protein</fullName>
    </submittedName>
</protein>
<name>A0A0K1QDZ7_9BACT</name>
<keyword evidence="2" id="KW-1185">Reference proteome</keyword>
<reference evidence="1 2" key="1">
    <citation type="submission" date="2015-08" db="EMBL/GenBank/DDBJ databases">
        <authorList>
            <person name="Babu N.S."/>
            <person name="Beckwith C.J."/>
            <person name="Beseler K.G."/>
            <person name="Brison A."/>
            <person name="Carone J.V."/>
            <person name="Caskin T.P."/>
            <person name="Diamond M."/>
            <person name="Durham M.E."/>
            <person name="Foxe J.M."/>
            <person name="Go M."/>
            <person name="Henderson B.A."/>
            <person name="Jones I.B."/>
            <person name="McGettigan J.A."/>
            <person name="Micheletti S.J."/>
            <person name="Nasrallah M.E."/>
            <person name="Ortiz D."/>
            <person name="Piller C.R."/>
            <person name="Privatt S.R."/>
            <person name="Schneider S.L."/>
            <person name="Sharp S."/>
            <person name="Smith T.C."/>
            <person name="Stanton J.D."/>
            <person name="Ullery H.E."/>
            <person name="Wilson R.J."/>
            <person name="Serrano M.G."/>
            <person name="Buck G."/>
            <person name="Lee V."/>
            <person name="Wang Y."/>
            <person name="Carvalho R."/>
            <person name="Voegtly L."/>
            <person name="Shi R."/>
            <person name="Duckworth R."/>
            <person name="Johnson A."/>
            <person name="Loviza R."/>
            <person name="Walstead R."/>
            <person name="Shah Z."/>
            <person name="Kiflezghi M."/>
            <person name="Wade K."/>
            <person name="Ball S.L."/>
            <person name="Bradley K.W."/>
            <person name="Asai D.J."/>
            <person name="Bowman C.A."/>
            <person name="Russell D.A."/>
            <person name="Pope W.H."/>
            <person name="Jacobs-Sera D."/>
            <person name="Hendrix R.W."/>
            <person name="Hatfull G.F."/>
        </authorList>
    </citation>
    <scope>NUCLEOTIDE SEQUENCE [LARGE SCALE GENOMIC DNA]</scope>
    <source>
        <strain evidence="1 2">DSM 27648</strain>
    </source>
</reference>
<proteinExistence type="predicted"/>
<organism evidence="1 2">
    <name type="scientific">Labilithrix luteola</name>
    <dbReference type="NCBI Taxonomy" id="1391654"/>
    <lineage>
        <taxon>Bacteria</taxon>
        <taxon>Pseudomonadati</taxon>
        <taxon>Myxococcota</taxon>
        <taxon>Polyangia</taxon>
        <taxon>Polyangiales</taxon>
        <taxon>Labilitrichaceae</taxon>
        <taxon>Labilithrix</taxon>
    </lineage>
</organism>
<accession>A0A0K1QDZ7</accession>
<dbReference type="Proteomes" id="UP000064967">
    <property type="component" value="Chromosome"/>
</dbReference>
<dbReference type="EMBL" id="CP012333">
    <property type="protein sequence ID" value="AKV03882.1"/>
    <property type="molecule type" value="Genomic_DNA"/>
</dbReference>
<evidence type="ECO:0000313" key="2">
    <source>
        <dbReference type="Proteomes" id="UP000064967"/>
    </source>
</evidence>